<sequence>MKTDFTLTLDMCRTSTSSHQEKLNQSWFEMSSQSFQAKMDNITPVQQMVASCSGALLTSLFVTPLDVIKIRLQAQTSPLSKGKCFVYCNGLMDHLCVCENGNGKAWYKPRGHFNGTLQDAFIKIVRMEGMKSLWSGLPPTLVMAVPATVIYFTSYDQLCAVLRLRMEEKADLAPLLAGATARVGAATVISPLELIRTKLQSERQSYRELSTVIRSAVHAEGWLALWRGLGPTLLRDVPFSAMYWYNYERGKAWLCHYNNVAEPTFSITFISGAVSGSFASIATLPFDVVKTRRQVELGELQARKLLPQASSSTYNVMKRIVAESGIQGLFAGFMPRLIKVAPACAIMISTYEFGKAFFRKQNQEKELLLTMHTTNT</sequence>
<gene>
    <name evidence="16" type="ORF">Q7C36_023424</name>
</gene>
<evidence type="ECO:0000256" key="2">
    <source>
        <dbReference type="ARBA" id="ARBA00006375"/>
    </source>
</evidence>
<dbReference type="Gene3D" id="1.50.40.10">
    <property type="entry name" value="Mitochondrial carrier domain"/>
    <property type="match status" value="2"/>
</dbReference>
<comment type="subcellular location">
    <subcellularLocation>
        <location evidence="1">Mitochondrion inner membrane</location>
        <topology evidence="1">Multi-pass membrane protein</topology>
    </subcellularLocation>
</comment>
<keyword evidence="5" id="KW-0677">Repeat</keyword>
<feature type="repeat" description="Solcar" evidence="13">
    <location>
        <begin position="42"/>
        <end position="161"/>
    </location>
</feature>
<dbReference type="Pfam" id="PF00153">
    <property type="entry name" value="Mito_carr"/>
    <property type="match status" value="3"/>
</dbReference>
<dbReference type="PANTHER" id="PTHR45760:SF5">
    <property type="entry name" value="MITOCHONDRIAL GLUTATHIONE TRANSPORTER SLC25A40-RELATED"/>
    <property type="match status" value="1"/>
</dbReference>
<keyword evidence="9 13" id="KW-0472">Membrane</keyword>
<evidence type="ECO:0000256" key="6">
    <source>
        <dbReference type="ARBA" id="ARBA00022792"/>
    </source>
</evidence>
<dbReference type="InterPro" id="IPR002067">
    <property type="entry name" value="MCP"/>
</dbReference>
<keyword evidence="17" id="KW-1185">Reference proteome</keyword>
<keyword evidence="4 13" id="KW-0812">Transmembrane</keyword>
<dbReference type="InterPro" id="IPR045315">
    <property type="entry name" value="Mtm1-like"/>
</dbReference>
<evidence type="ECO:0000256" key="9">
    <source>
        <dbReference type="ARBA" id="ARBA00023136"/>
    </source>
</evidence>
<evidence type="ECO:0000313" key="16">
    <source>
        <dbReference type="EMBL" id="KAK2815158.1"/>
    </source>
</evidence>
<comment type="caution">
    <text evidence="16">The sequence shown here is derived from an EMBL/GenBank/DDBJ whole genome shotgun (WGS) entry which is preliminary data.</text>
</comment>
<dbReference type="Proteomes" id="UP001187315">
    <property type="component" value="Unassembled WGS sequence"/>
</dbReference>
<evidence type="ECO:0000256" key="4">
    <source>
        <dbReference type="ARBA" id="ARBA00022692"/>
    </source>
</evidence>
<feature type="repeat" description="Solcar" evidence="13">
    <location>
        <begin position="263"/>
        <end position="357"/>
    </location>
</feature>
<evidence type="ECO:0000256" key="14">
    <source>
        <dbReference type="RuleBase" id="RU000488"/>
    </source>
</evidence>
<dbReference type="PROSITE" id="PS50920">
    <property type="entry name" value="SOLCAR"/>
    <property type="match status" value="3"/>
</dbReference>
<organism evidence="16 17">
    <name type="scientific">Tachysurus vachellii</name>
    <name type="common">Darkbarbel catfish</name>
    <name type="synonym">Pelteobagrus vachellii</name>
    <dbReference type="NCBI Taxonomy" id="175792"/>
    <lineage>
        <taxon>Eukaryota</taxon>
        <taxon>Metazoa</taxon>
        <taxon>Chordata</taxon>
        <taxon>Craniata</taxon>
        <taxon>Vertebrata</taxon>
        <taxon>Euteleostomi</taxon>
        <taxon>Actinopterygii</taxon>
        <taxon>Neopterygii</taxon>
        <taxon>Teleostei</taxon>
        <taxon>Ostariophysi</taxon>
        <taxon>Siluriformes</taxon>
        <taxon>Bagridae</taxon>
        <taxon>Tachysurus</taxon>
    </lineage>
</organism>
<dbReference type="PANTHER" id="PTHR45760">
    <property type="entry name" value="FI19922P1-RELATED"/>
    <property type="match status" value="1"/>
</dbReference>
<dbReference type="GO" id="GO:1990542">
    <property type="term" value="P:mitochondrial transmembrane transport"/>
    <property type="evidence" value="ECO:0007669"/>
    <property type="project" value="InterPro"/>
</dbReference>
<evidence type="ECO:0000256" key="8">
    <source>
        <dbReference type="ARBA" id="ARBA00023128"/>
    </source>
</evidence>
<evidence type="ECO:0000256" key="7">
    <source>
        <dbReference type="ARBA" id="ARBA00022989"/>
    </source>
</evidence>
<evidence type="ECO:0000256" key="12">
    <source>
        <dbReference type="ARBA" id="ARBA00044797"/>
    </source>
</evidence>
<evidence type="ECO:0000256" key="10">
    <source>
        <dbReference type="ARBA" id="ARBA00036017"/>
    </source>
</evidence>
<keyword evidence="3 14" id="KW-0813">Transport</keyword>
<protein>
    <recommendedName>
        <fullName evidence="12">Mitochondrial glutathione transporter SLC25A40</fullName>
    </recommendedName>
    <alternativeName>
        <fullName evidence="11">Solute carrier family 25 member 40</fullName>
    </alternativeName>
</protein>
<dbReference type="PRINTS" id="PR00926">
    <property type="entry name" value="MITOCARRIER"/>
</dbReference>
<reference evidence="16" key="1">
    <citation type="submission" date="2023-08" db="EMBL/GenBank/DDBJ databases">
        <title>Pelteobagrus vachellii genome.</title>
        <authorList>
            <person name="Liu H."/>
        </authorList>
    </citation>
    <scope>NUCLEOTIDE SEQUENCE</scope>
    <source>
        <strain evidence="16">PRFRI_2022a</strain>
        <tissue evidence="16">Muscle</tissue>
    </source>
</reference>
<accession>A0AA88LFF8</accession>
<proteinExistence type="inferred from homology"/>
<keyword evidence="7 15" id="KW-1133">Transmembrane helix</keyword>
<feature type="repeat" description="Solcar" evidence="13">
    <location>
        <begin position="169"/>
        <end position="253"/>
    </location>
</feature>
<dbReference type="InterPro" id="IPR023395">
    <property type="entry name" value="MCP_dom_sf"/>
</dbReference>
<evidence type="ECO:0000256" key="13">
    <source>
        <dbReference type="PROSITE-ProRule" id="PRU00282"/>
    </source>
</evidence>
<evidence type="ECO:0000256" key="5">
    <source>
        <dbReference type="ARBA" id="ARBA00022737"/>
    </source>
</evidence>
<evidence type="ECO:0000313" key="17">
    <source>
        <dbReference type="Proteomes" id="UP001187315"/>
    </source>
</evidence>
<dbReference type="InterPro" id="IPR018108">
    <property type="entry name" value="MCP_transmembrane"/>
</dbReference>
<evidence type="ECO:0000256" key="1">
    <source>
        <dbReference type="ARBA" id="ARBA00004448"/>
    </source>
</evidence>
<evidence type="ECO:0000256" key="3">
    <source>
        <dbReference type="ARBA" id="ARBA00022448"/>
    </source>
</evidence>
<keyword evidence="6" id="KW-0999">Mitochondrion inner membrane</keyword>
<comment type="catalytic activity">
    <reaction evidence="10">
        <text>glutathione(in) = glutathione(out)</text>
        <dbReference type="Rhea" id="RHEA:74819"/>
        <dbReference type="ChEBI" id="CHEBI:57925"/>
    </reaction>
</comment>
<dbReference type="AlphaFoldDB" id="A0AA88LFF8"/>
<dbReference type="SUPFAM" id="SSF103506">
    <property type="entry name" value="Mitochondrial carrier"/>
    <property type="match status" value="1"/>
</dbReference>
<keyword evidence="8" id="KW-0496">Mitochondrion</keyword>
<dbReference type="EMBL" id="JAVHJS010000026">
    <property type="protein sequence ID" value="KAK2815158.1"/>
    <property type="molecule type" value="Genomic_DNA"/>
</dbReference>
<feature type="transmembrane region" description="Helical" evidence="15">
    <location>
        <begin position="133"/>
        <end position="152"/>
    </location>
</feature>
<comment type="similarity">
    <text evidence="2 14">Belongs to the mitochondrial carrier (TC 2.A.29) family.</text>
</comment>
<evidence type="ECO:0000256" key="15">
    <source>
        <dbReference type="SAM" id="Phobius"/>
    </source>
</evidence>
<evidence type="ECO:0000256" key="11">
    <source>
        <dbReference type="ARBA" id="ARBA00041885"/>
    </source>
</evidence>
<dbReference type="GO" id="GO:0005743">
    <property type="term" value="C:mitochondrial inner membrane"/>
    <property type="evidence" value="ECO:0007669"/>
    <property type="project" value="UniProtKB-SubCell"/>
</dbReference>
<name>A0AA88LFF8_TACVA</name>